<dbReference type="SUPFAM" id="SSF81383">
    <property type="entry name" value="F-box domain"/>
    <property type="match status" value="1"/>
</dbReference>
<dbReference type="Proteomes" id="UP000265520">
    <property type="component" value="Unassembled WGS sequence"/>
</dbReference>
<dbReference type="PANTHER" id="PTHR31672:SF13">
    <property type="entry name" value="F-BOX PROTEIN CPR30-LIKE"/>
    <property type="match status" value="1"/>
</dbReference>
<dbReference type="CDD" id="cd22157">
    <property type="entry name" value="F-box_AtFBW1-like"/>
    <property type="match status" value="1"/>
</dbReference>
<feature type="non-terminal residue" evidence="2">
    <location>
        <position position="104"/>
    </location>
</feature>
<dbReference type="PANTHER" id="PTHR31672">
    <property type="entry name" value="BNACNNG10540D PROTEIN"/>
    <property type="match status" value="1"/>
</dbReference>
<evidence type="ECO:0000313" key="3">
    <source>
        <dbReference type="Proteomes" id="UP000265520"/>
    </source>
</evidence>
<proteinExistence type="predicted"/>
<dbReference type="InterPro" id="IPR001810">
    <property type="entry name" value="F-box_dom"/>
</dbReference>
<comment type="caution">
    <text evidence="2">The sequence shown here is derived from an EMBL/GenBank/DDBJ whole genome shotgun (WGS) entry which is preliminary data.</text>
</comment>
<evidence type="ECO:0000313" key="2">
    <source>
        <dbReference type="EMBL" id="MCI15098.1"/>
    </source>
</evidence>
<sequence>MFIPFHLMAHRSDEEKEDGNDVVSSRSLTMQTINTKRRQLISSTGTLTSSPLQPPPLLPTLTFDLIEEILCRLPVKLLLQFRCLGKYWKSLISDPKFAKKHLQS</sequence>
<dbReference type="Pfam" id="PF00646">
    <property type="entry name" value="F-box"/>
    <property type="match status" value="1"/>
</dbReference>
<evidence type="ECO:0000259" key="1">
    <source>
        <dbReference type="SMART" id="SM00256"/>
    </source>
</evidence>
<organism evidence="2 3">
    <name type="scientific">Trifolium medium</name>
    <dbReference type="NCBI Taxonomy" id="97028"/>
    <lineage>
        <taxon>Eukaryota</taxon>
        <taxon>Viridiplantae</taxon>
        <taxon>Streptophyta</taxon>
        <taxon>Embryophyta</taxon>
        <taxon>Tracheophyta</taxon>
        <taxon>Spermatophyta</taxon>
        <taxon>Magnoliopsida</taxon>
        <taxon>eudicotyledons</taxon>
        <taxon>Gunneridae</taxon>
        <taxon>Pentapetalae</taxon>
        <taxon>rosids</taxon>
        <taxon>fabids</taxon>
        <taxon>Fabales</taxon>
        <taxon>Fabaceae</taxon>
        <taxon>Papilionoideae</taxon>
        <taxon>50 kb inversion clade</taxon>
        <taxon>NPAAA clade</taxon>
        <taxon>Hologalegina</taxon>
        <taxon>IRL clade</taxon>
        <taxon>Trifolieae</taxon>
        <taxon>Trifolium</taxon>
    </lineage>
</organism>
<dbReference type="InterPro" id="IPR036047">
    <property type="entry name" value="F-box-like_dom_sf"/>
</dbReference>
<name>A0A392PSM1_9FABA</name>
<accession>A0A392PSM1</accession>
<dbReference type="InterPro" id="IPR050796">
    <property type="entry name" value="SCF_F-box_component"/>
</dbReference>
<protein>
    <submittedName>
        <fullName evidence="2">F-box/kelch-repeat protein</fullName>
    </submittedName>
</protein>
<feature type="domain" description="F-box" evidence="1">
    <location>
        <begin position="61"/>
        <end position="101"/>
    </location>
</feature>
<dbReference type="EMBL" id="LXQA010095030">
    <property type="protein sequence ID" value="MCI15098.1"/>
    <property type="molecule type" value="Genomic_DNA"/>
</dbReference>
<keyword evidence="3" id="KW-1185">Reference proteome</keyword>
<dbReference type="SMART" id="SM00256">
    <property type="entry name" value="FBOX"/>
    <property type="match status" value="1"/>
</dbReference>
<reference evidence="2 3" key="1">
    <citation type="journal article" date="2018" name="Front. Plant Sci.">
        <title>Red Clover (Trifolium pratense) and Zigzag Clover (T. medium) - A Picture of Genomic Similarities and Differences.</title>
        <authorList>
            <person name="Dluhosova J."/>
            <person name="Istvanek J."/>
            <person name="Nedelnik J."/>
            <person name="Repkova J."/>
        </authorList>
    </citation>
    <scope>NUCLEOTIDE SEQUENCE [LARGE SCALE GENOMIC DNA]</scope>
    <source>
        <strain evidence="3">cv. 10/8</strain>
        <tissue evidence="2">Leaf</tissue>
    </source>
</reference>
<dbReference type="AlphaFoldDB" id="A0A392PSM1"/>